<dbReference type="EMBL" id="FXAG01000001">
    <property type="protein sequence ID" value="SME92764.1"/>
    <property type="molecule type" value="Genomic_DNA"/>
</dbReference>
<evidence type="ECO:0000313" key="2">
    <source>
        <dbReference type="Proteomes" id="UP000192920"/>
    </source>
</evidence>
<keyword evidence="2" id="KW-1185">Reference proteome</keyword>
<dbReference type="AlphaFoldDB" id="A0A1Y6B9H2"/>
<dbReference type="PANTHER" id="PTHR20883:SF49">
    <property type="entry name" value="PHYTANOYL-COA DIOXYGENASE"/>
    <property type="match status" value="1"/>
</dbReference>
<dbReference type="PANTHER" id="PTHR20883">
    <property type="entry name" value="PHYTANOYL-COA DIOXYGENASE DOMAIN CONTAINING 1"/>
    <property type="match status" value="1"/>
</dbReference>
<accession>A0A1Y6B9H2</accession>
<dbReference type="GO" id="GO:0016706">
    <property type="term" value="F:2-oxoglutarate-dependent dioxygenase activity"/>
    <property type="evidence" value="ECO:0007669"/>
    <property type="project" value="UniProtKB-ARBA"/>
</dbReference>
<dbReference type="InterPro" id="IPR008775">
    <property type="entry name" value="Phytyl_CoA_dOase-like"/>
</dbReference>
<evidence type="ECO:0000313" key="1">
    <source>
        <dbReference type="EMBL" id="SME92764.1"/>
    </source>
</evidence>
<keyword evidence="1" id="KW-0560">Oxidoreductase</keyword>
<dbReference type="GO" id="GO:0005506">
    <property type="term" value="F:iron ion binding"/>
    <property type="evidence" value="ECO:0007669"/>
    <property type="project" value="UniProtKB-ARBA"/>
</dbReference>
<dbReference type="Proteomes" id="UP000192920">
    <property type="component" value="Unassembled WGS sequence"/>
</dbReference>
<gene>
    <name evidence="1" type="ORF">SAMN02745746_00104</name>
</gene>
<keyword evidence="1" id="KW-0223">Dioxygenase</keyword>
<dbReference type="Pfam" id="PF05721">
    <property type="entry name" value="PhyH"/>
    <property type="match status" value="1"/>
</dbReference>
<dbReference type="RefSeq" id="WP_085274503.1">
    <property type="nucleotide sequence ID" value="NZ_FXAG01000001.1"/>
</dbReference>
<dbReference type="SUPFAM" id="SSF51197">
    <property type="entry name" value="Clavaminate synthase-like"/>
    <property type="match status" value="1"/>
</dbReference>
<protein>
    <submittedName>
        <fullName evidence="1">Ectoine hydroxylase-related dioxygenase, phytanoyl-CoA dioxygenase (PhyH) family</fullName>
    </submittedName>
</protein>
<dbReference type="STRING" id="1123014.SAMN02745746_00104"/>
<reference evidence="2" key="1">
    <citation type="submission" date="2017-04" db="EMBL/GenBank/DDBJ databases">
        <authorList>
            <person name="Varghese N."/>
            <person name="Submissions S."/>
        </authorList>
    </citation>
    <scope>NUCLEOTIDE SEQUENCE [LARGE SCALE GENOMIC DNA]</scope>
    <source>
        <strain evidence="2">DSM 22618</strain>
    </source>
</reference>
<name>A0A1Y6B9H2_9NEIS</name>
<dbReference type="Gene3D" id="2.60.120.620">
    <property type="entry name" value="q2cbj1_9rhob like domain"/>
    <property type="match status" value="1"/>
</dbReference>
<proteinExistence type="predicted"/>
<sequence>MQATTVGQDQIEAFQRDGAIVLRGVFRDWVEPLRDGFEQVLAAPGPYAIENVRPGETGRFFEDYCNWQRIEPFARFIRHSPAAALAGRLMGAQRVQIFHEHILVKEPGTAKPTPWHQDIPYYCVSGLQTASYWIPLDPVTRDNTLRVVLGSHRWPKLVRPKRWATNENFFAGADDFMEMPDVEDGSYTLLAPELEPGDAVLFDFHTVHGAAGNPGGNRRRAFSARFLGDDVRYVARPGRTSPPFPGINQQDGERLREDWFPVVWSADGAA</sequence>
<organism evidence="1 2">
    <name type="scientific">Pseudogulbenkiania subflava DSM 22618</name>
    <dbReference type="NCBI Taxonomy" id="1123014"/>
    <lineage>
        <taxon>Bacteria</taxon>
        <taxon>Pseudomonadati</taxon>
        <taxon>Pseudomonadota</taxon>
        <taxon>Betaproteobacteria</taxon>
        <taxon>Neisseriales</taxon>
        <taxon>Chromobacteriaceae</taxon>
        <taxon>Pseudogulbenkiania</taxon>
    </lineage>
</organism>